<organism evidence="2 3">
    <name type="scientific">Acuticoccus mangrovi</name>
    <dbReference type="NCBI Taxonomy" id="2796142"/>
    <lineage>
        <taxon>Bacteria</taxon>
        <taxon>Pseudomonadati</taxon>
        <taxon>Pseudomonadota</taxon>
        <taxon>Alphaproteobacteria</taxon>
        <taxon>Hyphomicrobiales</taxon>
        <taxon>Amorphaceae</taxon>
        <taxon>Acuticoccus</taxon>
    </lineage>
</organism>
<feature type="chain" id="PRO_5038109846" evidence="1">
    <location>
        <begin position="24"/>
        <end position="290"/>
    </location>
</feature>
<dbReference type="Gene3D" id="3.90.850.10">
    <property type="entry name" value="Fumarylacetoacetase-like, C-terminal domain"/>
    <property type="match status" value="1"/>
</dbReference>
<dbReference type="GO" id="GO:0008684">
    <property type="term" value="F:2-oxopent-4-enoate hydratase activity"/>
    <property type="evidence" value="ECO:0007669"/>
    <property type="project" value="TreeGrafter"/>
</dbReference>
<keyword evidence="1" id="KW-0732">Signal</keyword>
<evidence type="ECO:0000256" key="1">
    <source>
        <dbReference type="SAM" id="SignalP"/>
    </source>
</evidence>
<gene>
    <name evidence="2" type="ORF">JCR33_18565</name>
</gene>
<dbReference type="GO" id="GO:0005737">
    <property type="term" value="C:cytoplasm"/>
    <property type="evidence" value="ECO:0007669"/>
    <property type="project" value="TreeGrafter"/>
</dbReference>
<sequence>MKKIITAAVATIAAVVVSGSVEAQISCGSYPFAEPYAAAFLAGKPFDAAAQAAQTIHTMADGVCHQDRVVALLEEELGSVVGYKAAATSAGAQKQLGLDGPVLGVLLQGMMRENGSTVVIKDGARMIFELDLLARVGSAAINEATTREEALAGLDAVVPFIELGDLMVPKGAAITGPLLQAMNAGARLGVVGNPIPIDGLDADALAGASGVLTMNGTVVAQAPATALLGHPLDAVLWIVKAANARGMTLKEGDVLSLGSLGRFQLAAPGTITATYTGFSTEPATVSVTLD</sequence>
<dbReference type="EMBL" id="JAEKJA010000020">
    <property type="protein sequence ID" value="MBJ3777716.1"/>
    <property type="molecule type" value="Genomic_DNA"/>
</dbReference>
<name>A0A934MIZ2_9HYPH</name>
<protein>
    <submittedName>
        <fullName evidence="2">Hydratase</fullName>
    </submittedName>
</protein>
<accession>A0A934MIZ2</accession>
<dbReference type="SUPFAM" id="SSF56529">
    <property type="entry name" value="FAH"/>
    <property type="match status" value="1"/>
</dbReference>
<dbReference type="PANTHER" id="PTHR30143">
    <property type="entry name" value="ACID HYDRATASE"/>
    <property type="match status" value="1"/>
</dbReference>
<dbReference type="InterPro" id="IPR036663">
    <property type="entry name" value="Fumarylacetoacetase_C_sf"/>
</dbReference>
<dbReference type="PANTHER" id="PTHR30143:SF0">
    <property type="entry name" value="2-KETO-4-PENTENOATE HYDRATASE"/>
    <property type="match status" value="1"/>
</dbReference>
<evidence type="ECO:0000313" key="3">
    <source>
        <dbReference type="Proteomes" id="UP000609531"/>
    </source>
</evidence>
<dbReference type="Proteomes" id="UP000609531">
    <property type="component" value="Unassembled WGS sequence"/>
</dbReference>
<feature type="signal peptide" evidence="1">
    <location>
        <begin position="1"/>
        <end position="23"/>
    </location>
</feature>
<evidence type="ECO:0000313" key="2">
    <source>
        <dbReference type="EMBL" id="MBJ3777716.1"/>
    </source>
</evidence>
<keyword evidence="3" id="KW-1185">Reference proteome</keyword>
<comment type="caution">
    <text evidence="2">The sequence shown here is derived from an EMBL/GenBank/DDBJ whole genome shotgun (WGS) entry which is preliminary data.</text>
</comment>
<proteinExistence type="predicted"/>
<dbReference type="RefSeq" id="WP_198883623.1">
    <property type="nucleotide sequence ID" value="NZ_JAEKJA010000020.1"/>
</dbReference>
<dbReference type="AlphaFoldDB" id="A0A934MIZ2"/>
<dbReference type="InterPro" id="IPR050772">
    <property type="entry name" value="Hydratase-Decarb/MhpD_sf"/>
</dbReference>
<reference evidence="2" key="1">
    <citation type="submission" date="2020-12" db="EMBL/GenBank/DDBJ databases">
        <title>Bacterial taxonomy.</title>
        <authorList>
            <person name="Pan X."/>
        </authorList>
    </citation>
    <scope>NUCLEOTIDE SEQUENCE</scope>
    <source>
        <strain evidence="2">B2012</strain>
    </source>
</reference>